<evidence type="ECO:0000256" key="8">
    <source>
        <dbReference type="ARBA" id="ARBA00023229"/>
    </source>
</evidence>
<dbReference type="OrthoDB" id="9809458at2"/>
<accession>A0A5S4F3E3</accession>
<name>A0A5S4F3E3_9ACTN</name>
<evidence type="ECO:0000256" key="3">
    <source>
        <dbReference type="ARBA" id="ARBA00012057"/>
    </source>
</evidence>
<dbReference type="PIRSF" id="PIRSF018427">
    <property type="entry name" value="Isopntndiph_ism"/>
    <property type="match status" value="1"/>
</dbReference>
<keyword evidence="8" id="KW-0414">Isoprene biosynthesis</keyword>
<dbReference type="InterPro" id="IPR000086">
    <property type="entry name" value="NUDIX_hydrolase_dom"/>
</dbReference>
<feature type="active site" evidence="11">
    <location>
        <position position="92"/>
    </location>
</feature>
<dbReference type="PANTHER" id="PTHR10885:SF0">
    <property type="entry name" value="ISOPENTENYL-DIPHOSPHATE DELTA-ISOMERASE"/>
    <property type="match status" value="1"/>
</dbReference>
<dbReference type="GO" id="GO:0008299">
    <property type="term" value="P:isoprenoid biosynthetic process"/>
    <property type="evidence" value="ECO:0007669"/>
    <property type="project" value="UniProtKB-UniRule"/>
</dbReference>
<dbReference type="NCBIfam" id="NF002995">
    <property type="entry name" value="PRK03759.1"/>
    <property type="match status" value="1"/>
</dbReference>
<comment type="caution">
    <text evidence="13">The sequence shown here is derived from an EMBL/GenBank/DDBJ whole genome shotgun (WGS) entry which is preliminary data.</text>
</comment>
<evidence type="ECO:0000313" key="14">
    <source>
        <dbReference type="Proteomes" id="UP000309128"/>
    </source>
</evidence>
<sequence length="212" mass="24025">MRRRWCRRCARRSQRWSRSRTLHSVTTEEHVVLVDRDGRALGTAPKTSVHGRETPLHLAFSSYVFDHEGRVLLTKRADHKVTWPGVWTNSCCGHPLPGEALDRAVVRRLSYELGLAVQRVDLLLPGFAYRAVMANGIVEHELCPVYRVTIDGPVAPNPEEVGEVRWMPWKEFAEGVRNGLLAISPWCREQVPLLIELGSDPLLWHPASPSTL</sequence>
<dbReference type="InterPro" id="IPR011876">
    <property type="entry name" value="IsopentenylPP_isomerase_typ1"/>
</dbReference>
<dbReference type="Gene3D" id="3.90.79.10">
    <property type="entry name" value="Nucleoside Triphosphate Pyrophosphohydrolase"/>
    <property type="match status" value="1"/>
</dbReference>
<evidence type="ECO:0000256" key="5">
    <source>
        <dbReference type="ARBA" id="ARBA00022723"/>
    </source>
</evidence>
<dbReference type="EC" id="5.3.3.2" evidence="3 10"/>
<dbReference type="PROSITE" id="PS51462">
    <property type="entry name" value="NUDIX"/>
    <property type="match status" value="1"/>
</dbReference>
<evidence type="ECO:0000313" key="13">
    <source>
        <dbReference type="EMBL" id="TMR10365.1"/>
    </source>
</evidence>
<dbReference type="GO" id="GO:0046872">
    <property type="term" value="F:metal ion binding"/>
    <property type="evidence" value="ECO:0007669"/>
    <property type="project" value="UniProtKB-KW"/>
</dbReference>
<feature type="non-terminal residue" evidence="13">
    <location>
        <position position="212"/>
    </location>
</feature>
<keyword evidence="9 13" id="KW-0413">Isomerase</keyword>
<evidence type="ECO:0000256" key="2">
    <source>
        <dbReference type="ARBA" id="ARBA00007579"/>
    </source>
</evidence>
<feature type="domain" description="Nudix hydrolase" evidence="12">
    <location>
        <begin position="55"/>
        <end position="189"/>
    </location>
</feature>
<evidence type="ECO:0000256" key="11">
    <source>
        <dbReference type="PIRSR" id="PIRSR018427-1"/>
    </source>
</evidence>
<dbReference type="CDD" id="cd02885">
    <property type="entry name" value="NUDIX_IPP_Isomerase"/>
    <property type="match status" value="1"/>
</dbReference>
<evidence type="ECO:0000259" key="12">
    <source>
        <dbReference type="PROSITE" id="PS51462"/>
    </source>
</evidence>
<keyword evidence="7" id="KW-0464">Manganese</keyword>
<dbReference type="PANTHER" id="PTHR10885">
    <property type="entry name" value="ISOPENTENYL-DIPHOSPHATE DELTA-ISOMERASE"/>
    <property type="match status" value="1"/>
</dbReference>
<dbReference type="AlphaFoldDB" id="A0A5S4F3E3"/>
<comment type="pathway">
    <text evidence="1">Isoprenoid biosynthesis; dimethylallyl diphosphate biosynthesis; dimethylallyl diphosphate from isopentenyl diphosphate: step 1/1.</text>
</comment>
<dbReference type="Pfam" id="PF00293">
    <property type="entry name" value="NUDIX"/>
    <property type="match status" value="1"/>
</dbReference>
<dbReference type="Proteomes" id="UP000309128">
    <property type="component" value="Unassembled WGS sequence"/>
</dbReference>
<keyword evidence="6" id="KW-0460">Magnesium</keyword>
<dbReference type="EMBL" id="VCKY01000194">
    <property type="protein sequence ID" value="TMR10365.1"/>
    <property type="molecule type" value="Genomic_DNA"/>
</dbReference>
<evidence type="ECO:0000256" key="1">
    <source>
        <dbReference type="ARBA" id="ARBA00004826"/>
    </source>
</evidence>
<dbReference type="NCBIfam" id="TIGR02150">
    <property type="entry name" value="IPP_isom_1"/>
    <property type="match status" value="1"/>
</dbReference>
<keyword evidence="14" id="KW-1185">Reference proteome</keyword>
<feature type="active site" evidence="11">
    <location>
        <position position="141"/>
    </location>
</feature>
<reference evidence="13 14" key="1">
    <citation type="submission" date="2019-05" db="EMBL/GenBank/DDBJ databases">
        <title>Draft genome sequence of Nonomuraea turkmeniaca DSM 43926.</title>
        <authorList>
            <person name="Saricaoglu S."/>
            <person name="Isik K."/>
        </authorList>
    </citation>
    <scope>NUCLEOTIDE SEQUENCE [LARGE SCALE GENOMIC DNA]</scope>
    <source>
        <strain evidence="13 14">DSM 43926</strain>
    </source>
</reference>
<evidence type="ECO:0000256" key="10">
    <source>
        <dbReference type="NCBIfam" id="TIGR02150"/>
    </source>
</evidence>
<evidence type="ECO:0000256" key="9">
    <source>
        <dbReference type="ARBA" id="ARBA00023235"/>
    </source>
</evidence>
<dbReference type="GO" id="GO:0050992">
    <property type="term" value="P:dimethylallyl diphosphate biosynthetic process"/>
    <property type="evidence" value="ECO:0007669"/>
    <property type="project" value="UniProtKB-UniPathway"/>
</dbReference>
<evidence type="ECO:0000256" key="4">
    <source>
        <dbReference type="ARBA" id="ARBA00022490"/>
    </source>
</evidence>
<protein>
    <recommendedName>
        <fullName evidence="3 10">Isopentenyl-diphosphate delta-isomerase</fullName>
        <ecNumber evidence="3 10">5.3.3.2</ecNumber>
    </recommendedName>
</protein>
<comment type="similarity">
    <text evidence="2">Belongs to the IPP isomerase type 1 family.</text>
</comment>
<organism evidence="13 14">
    <name type="scientific">Nonomuraea turkmeniaca</name>
    <dbReference type="NCBI Taxonomy" id="103838"/>
    <lineage>
        <taxon>Bacteria</taxon>
        <taxon>Bacillati</taxon>
        <taxon>Actinomycetota</taxon>
        <taxon>Actinomycetes</taxon>
        <taxon>Streptosporangiales</taxon>
        <taxon>Streptosporangiaceae</taxon>
        <taxon>Nonomuraea</taxon>
    </lineage>
</organism>
<dbReference type="InterPro" id="IPR056375">
    <property type="entry name" value="Idi_bact"/>
</dbReference>
<dbReference type="InterPro" id="IPR015797">
    <property type="entry name" value="NUDIX_hydrolase-like_dom_sf"/>
</dbReference>
<dbReference type="UniPathway" id="UPA00059">
    <property type="reaction ID" value="UER00104"/>
</dbReference>
<gene>
    <name evidence="13" type="ORF">ETD86_39920</name>
</gene>
<dbReference type="HAMAP" id="MF_00202">
    <property type="entry name" value="Idi"/>
    <property type="match status" value="1"/>
</dbReference>
<proteinExistence type="inferred from homology"/>
<evidence type="ECO:0000256" key="6">
    <source>
        <dbReference type="ARBA" id="ARBA00022842"/>
    </source>
</evidence>
<keyword evidence="5" id="KW-0479">Metal-binding</keyword>
<dbReference type="SUPFAM" id="SSF55811">
    <property type="entry name" value="Nudix"/>
    <property type="match status" value="1"/>
</dbReference>
<keyword evidence="4" id="KW-0963">Cytoplasm</keyword>
<dbReference type="GO" id="GO:0004452">
    <property type="term" value="F:isopentenyl-diphosphate delta-isomerase activity"/>
    <property type="evidence" value="ECO:0007669"/>
    <property type="project" value="UniProtKB-UniRule"/>
</dbReference>
<evidence type="ECO:0000256" key="7">
    <source>
        <dbReference type="ARBA" id="ARBA00023211"/>
    </source>
</evidence>